<dbReference type="EMBL" id="DSMG01000004">
    <property type="protein sequence ID" value="HDX29920.1"/>
    <property type="molecule type" value="Genomic_DNA"/>
</dbReference>
<organism evidence="1">
    <name type="scientific">Caldilinea aerophila</name>
    <dbReference type="NCBI Taxonomy" id="133453"/>
    <lineage>
        <taxon>Bacteria</taxon>
        <taxon>Bacillati</taxon>
        <taxon>Chloroflexota</taxon>
        <taxon>Caldilineae</taxon>
        <taxon>Caldilineales</taxon>
        <taxon>Caldilineaceae</taxon>
        <taxon>Caldilinea</taxon>
    </lineage>
</organism>
<dbReference type="AlphaFoldDB" id="A0A7C1FP21"/>
<proteinExistence type="predicted"/>
<accession>A0A7C1FP21</accession>
<gene>
    <name evidence="1" type="ORF">ENQ20_00320</name>
</gene>
<reference evidence="1" key="1">
    <citation type="journal article" date="2020" name="mSystems">
        <title>Genome- and Community-Level Interaction Insights into Carbon Utilization and Element Cycling Functions of Hydrothermarchaeota in Hydrothermal Sediment.</title>
        <authorList>
            <person name="Zhou Z."/>
            <person name="Liu Y."/>
            <person name="Xu W."/>
            <person name="Pan J."/>
            <person name="Luo Z.H."/>
            <person name="Li M."/>
        </authorList>
    </citation>
    <scope>NUCLEOTIDE SEQUENCE [LARGE SCALE GENOMIC DNA]</scope>
    <source>
        <strain evidence="1">SpSt-289</strain>
    </source>
</reference>
<sequence>MTITDPMLPDNSAIRWDATRFGLLPLLSETAEELEQAGEALIPTLLDALLEPQHFVVAHVLLTRITGIRYETFPTWNGLSIELQADGEVHIDAEQRHELYRRWQSYFQTKPETNRLPP</sequence>
<comment type="caution">
    <text evidence="1">The sequence shown here is derived from an EMBL/GenBank/DDBJ whole genome shotgun (WGS) entry which is preliminary data.</text>
</comment>
<evidence type="ECO:0000313" key="1">
    <source>
        <dbReference type="EMBL" id="HDX29920.1"/>
    </source>
</evidence>
<protein>
    <submittedName>
        <fullName evidence="1">Uncharacterized protein</fullName>
    </submittedName>
</protein>
<name>A0A7C1FP21_9CHLR</name>